<gene>
    <name evidence="1" type="ORF">C7430_11742</name>
</gene>
<proteinExistence type="predicted"/>
<protein>
    <submittedName>
        <fullName evidence="1">Uncharacterized protein</fullName>
    </submittedName>
</protein>
<accession>A0ABD6XL45</accession>
<sequence length="104" mass="11299">MKNLEKPTESAAADVPLSSCIALINCPGSQFSVAFANTRVKMAPSSVIITGAGSQAATSSIRLRTVRSRDQWLYQLHDACNGFSQLSLKHWLSLFKLQVYLVGV</sequence>
<comment type="caution">
    <text evidence="1">The sequence shown here is derived from an EMBL/GenBank/DDBJ whole genome shotgun (WGS) entry which is preliminary data.</text>
</comment>
<dbReference type="EMBL" id="QGHE01000017">
    <property type="protein sequence ID" value="PWJ73914.1"/>
    <property type="molecule type" value="Genomic_DNA"/>
</dbReference>
<dbReference type="AlphaFoldDB" id="A0ABD6XL45"/>
<organism evidence="1 2">
    <name type="scientific">Enterobacter agglomerans</name>
    <name type="common">Erwinia herbicola</name>
    <name type="synonym">Pantoea agglomerans</name>
    <dbReference type="NCBI Taxonomy" id="549"/>
    <lineage>
        <taxon>Bacteria</taxon>
        <taxon>Pseudomonadati</taxon>
        <taxon>Pseudomonadota</taxon>
        <taxon>Gammaproteobacteria</taxon>
        <taxon>Enterobacterales</taxon>
        <taxon>Erwiniaceae</taxon>
        <taxon>Pantoea</taxon>
        <taxon>Pantoea agglomerans group</taxon>
    </lineage>
</organism>
<evidence type="ECO:0000313" key="2">
    <source>
        <dbReference type="Proteomes" id="UP000245996"/>
    </source>
</evidence>
<evidence type="ECO:0000313" key="1">
    <source>
        <dbReference type="EMBL" id="PWJ73914.1"/>
    </source>
</evidence>
<name>A0ABD6XL45_ENTAG</name>
<dbReference type="Proteomes" id="UP000245996">
    <property type="component" value="Unassembled WGS sequence"/>
</dbReference>
<reference evidence="1 2" key="1">
    <citation type="submission" date="2018-05" db="EMBL/GenBank/DDBJ databases">
        <title>Genomic Encyclopedia of Type Strains, Phase IV (KMG-V): Genome sequencing to study the core and pangenomes of soil and plant-associated prokaryotes.</title>
        <authorList>
            <person name="Whitman W."/>
        </authorList>
    </citation>
    <scope>NUCLEOTIDE SEQUENCE [LARGE SCALE GENOMIC DNA]</scope>
    <source>
        <strain evidence="1 2">PNG 92-11</strain>
    </source>
</reference>